<gene>
    <name evidence="3" type="ORF">AQPE_1864</name>
</gene>
<dbReference type="RefSeq" id="WP_318350686.1">
    <property type="nucleotide sequence ID" value="NZ_AP018694.1"/>
</dbReference>
<accession>A0A5K7S878</accession>
<sequence length="278" mass="30724">MKISFVKTIYFIIFSAFLFSCTSNNDEPIVDPLDGYTKLADDYALGTSAKVELWGQKNFFMGYNKLIVVLYDSLNLKEKITDAHIQFLPLMTMTMNGMITQHAAPVENPEENAVDDVFPGAVAFVMPTSTGGTWKLGISVHNHKSGKEGEANFDITVDNPATVVMNVFTTITPDASKLVLSLLEPMAPKVGMNDIEFTIHRKASMMDWPADDSYTIEITPEMPSMGHGSPNNVNPVSSGNGHYKGKVNFTMTGEWRVNVLVKKDGQAVSKDLYFNITF</sequence>
<protein>
    <recommendedName>
        <fullName evidence="2">YtkA-like domain-containing protein</fullName>
    </recommendedName>
</protein>
<dbReference type="PROSITE" id="PS51257">
    <property type="entry name" value="PROKAR_LIPOPROTEIN"/>
    <property type="match status" value="1"/>
</dbReference>
<dbReference type="Pfam" id="PF13115">
    <property type="entry name" value="YtkA"/>
    <property type="match status" value="1"/>
</dbReference>
<evidence type="ECO:0000313" key="4">
    <source>
        <dbReference type="Proteomes" id="UP001193389"/>
    </source>
</evidence>
<dbReference type="Proteomes" id="UP001193389">
    <property type="component" value="Chromosome"/>
</dbReference>
<feature type="domain" description="YtkA-like" evidence="2">
    <location>
        <begin position="182"/>
        <end position="259"/>
    </location>
</feature>
<evidence type="ECO:0000259" key="2">
    <source>
        <dbReference type="Pfam" id="PF13115"/>
    </source>
</evidence>
<dbReference type="EMBL" id="AP018694">
    <property type="protein sequence ID" value="BBE17707.1"/>
    <property type="molecule type" value="Genomic_DNA"/>
</dbReference>
<dbReference type="InterPro" id="IPR032693">
    <property type="entry name" value="YtkA-like_dom"/>
</dbReference>
<feature type="signal peptide" evidence="1">
    <location>
        <begin position="1"/>
        <end position="25"/>
    </location>
</feature>
<keyword evidence="4" id="KW-1185">Reference proteome</keyword>
<dbReference type="AlphaFoldDB" id="A0A5K7S878"/>
<proteinExistence type="predicted"/>
<keyword evidence="1" id="KW-0732">Signal</keyword>
<reference evidence="3" key="1">
    <citation type="journal article" date="2020" name="Int. J. Syst. Evol. Microbiol.">
        <title>Aquipluma nitroreducens gen. nov. sp. nov., a novel facultatively anaerobic bacterium isolated from a freshwater lake.</title>
        <authorList>
            <person name="Watanabe M."/>
            <person name="Kojima H."/>
            <person name="Fukui M."/>
        </authorList>
    </citation>
    <scope>NUCLEOTIDE SEQUENCE</scope>
    <source>
        <strain evidence="3">MeG22</strain>
    </source>
</reference>
<feature type="chain" id="PRO_5024465786" description="YtkA-like domain-containing protein" evidence="1">
    <location>
        <begin position="26"/>
        <end position="278"/>
    </location>
</feature>
<name>A0A5K7S878_9BACT</name>
<organism evidence="3 4">
    <name type="scientific">Aquipluma nitroreducens</name>
    <dbReference type="NCBI Taxonomy" id="2010828"/>
    <lineage>
        <taxon>Bacteria</taxon>
        <taxon>Pseudomonadati</taxon>
        <taxon>Bacteroidota</taxon>
        <taxon>Bacteroidia</taxon>
        <taxon>Marinilabiliales</taxon>
        <taxon>Prolixibacteraceae</taxon>
        <taxon>Aquipluma</taxon>
    </lineage>
</organism>
<dbReference type="KEGG" id="anf:AQPE_1864"/>
<evidence type="ECO:0000256" key="1">
    <source>
        <dbReference type="SAM" id="SignalP"/>
    </source>
</evidence>
<evidence type="ECO:0000313" key="3">
    <source>
        <dbReference type="EMBL" id="BBE17707.1"/>
    </source>
</evidence>